<dbReference type="Pfam" id="PF13031">
    <property type="entry name" value="DUF3892"/>
    <property type="match status" value="1"/>
</dbReference>
<name>A0A423NZR2_PSEFL</name>
<accession>A0A423NZR2</accession>
<dbReference type="RefSeq" id="WP_123595046.1">
    <property type="nucleotide sequence ID" value="NZ_MOBZ01000020.1"/>
</dbReference>
<gene>
    <name evidence="1" type="ORF">BK673_24280</name>
</gene>
<protein>
    <recommendedName>
        <fullName evidence="3">DUF3892 domain-containing protein</fullName>
    </recommendedName>
</protein>
<dbReference type="Proteomes" id="UP000283619">
    <property type="component" value="Unassembled WGS sequence"/>
</dbReference>
<dbReference type="InterPro" id="IPR024997">
    <property type="entry name" value="DUF3892"/>
</dbReference>
<reference evidence="1 2" key="1">
    <citation type="submission" date="2016-10" db="EMBL/GenBank/DDBJ databases">
        <title>Comparative genome analysis of multiple Pseudomonas spp. focuses on biocontrol and plant growth promoting traits.</title>
        <authorList>
            <person name="Tao X.-Y."/>
            <person name="Taylor C.G."/>
        </authorList>
    </citation>
    <scope>NUCLEOTIDE SEQUENCE [LARGE SCALE GENOMIC DNA]</scope>
    <source>
        <strain evidence="1 2">36G2</strain>
    </source>
</reference>
<evidence type="ECO:0000313" key="1">
    <source>
        <dbReference type="EMBL" id="ROO03802.1"/>
    </source>
</evidence>
<proteinExistence type="predicted"/>
<comment type="caution">
    <text evidence="1">The sequence shown here is derived from an EMBL/GenBank/DDBJ whole genome shotgun (WGS) entry which is preliminary data.</text>
</comment>
<organism evidence="1 2">
    <name type="scientific">Pseudomonas fluorescens</name>
    <dbReference type="NCBI Taxonomy" id="294"/>
    <lineage>
        <taxon>Bacteria</taxon>
        <taxon>Pseudomonadati</taxon>
        <taxon>Pseudomonadota</taxon>
        <taxon>Gammaproteobacteria</taxon>
        <taxon>Pseudomonadales</taxon>
        <taxon>Pseudomonadaceae</taxon>
        <taxon>Pseudomonas</taxon>
    </lineage>
</organism>
<evidence type="ECO:0008006" key="3">
    <source>
        <dbReference type="Google" id="ProtNLM"/>
    </source>
</evidence>
<dbReference type="EMBL" id="MOBZ01000020">
    <property type="protein sequence ID" value="ROO03802.1"/>
    <property type="molecule type" value="Genomic_DNA"/>
</dbReference>
<dbReference type="AlphaFoldDB" id="A0A423NZR2"/>
<evidence type="ECO:0000313" key="2">
    <source>
        <dbReference type="Proteomes" id="UP000283619"/>
    </source>
</evidence>
<sequence length="93" mass="10533">MSFLIYRTKIDSASGNIVAVRTCAKGGNEWFWVETGFIVQLIKQGVVFNTFREIGKDNWKIGAQVEIYDEKFLRTVANGTEKDNLESLPSDKV</sequence>